<dbReference type="SUPFAM" id="SSF56219">
    <property type="entry name" value="DNase I-like"/>
    <property type="match status" value="1"/>
</dbReference>
<organism evidence="1">
    <name type="scientific">Homalodisca liturata</name>
    <dbReference type="NCBI Taxonomy" id="320908"/>
    <lineage>
        <taxon>Eukaryota</taxon>
        <taxon>Metazoa</taxon>
        <taxon>Ecdysozoa</taxon>
        <taxon>Arthropoda</taxon>
        <taxon>Hexapoda</taxon>
        <taxon>Insecta</taxon>
        <taxon>Pterygota</taxon>
        <taxon>Neoptera</taxon>
        <taxon>Paraneoptera</taxon>
        <taxon>Hemiptera</taxon>
        <taxon>Auchenorrhyncha</taxon>
        <taxon>Membracoidea</taxon>
        <taxon>Cicadellidae</taxon>
        <taxon>Cicadellinae</taxon>
        <taxon>Proconiini</taxon>
        <taxon>Homalodisca</taxon>
    </lineage>
</organism>
<dbReference type="Gene3D" id="3.60.10.10">
    <property type="entry name" value="Endonuclease/exonuclease/phosphatase"/>
    <property type="match status" value="1"/>
</dbReference>
<gene>
    <name evidence="1" type="ORF">g.59388</name>
</gene>
<reference evidence="1" key="1">
    <citation type="submission" date="2015-11" db="EMBL/GenBank/DDBJ databases">
        <title>De novo transcriptome assembly of four potential Pierce s Disease insect vectors from Arizona vineyards.</title>
        <authorList>
            <person name="Tassone E.E."/>
        </authorList>
    </citation>
    <scope>NUCLEOTIDE SEQUENCE</scope>
</reference>
<name>A0A1B6JSE1_9HEMI</name>
<feature type="non-terminal residue" evidence="1">
    <location>
        <position position="1"/>
    </location>
</feature>
<feature type="non-terminal residue" evidence="1">
    <location>
        <position position="119"/>
    </location>
</feature>
<accession>A0A1B6JSE1</accession>
<evidence type="ECO:0000313" key="1">
    <source>
        <dbReference type="EMBL" id="JAT02149.1"/>
    </source>
</evidence>
<dbReference type="EMBL" id="GECU01005558">
    <property type="protein sequence ID" value="JAT02149.1"/>
    <property type="molecule type" value="Transcribed_RNA"/>
</dbReference>
<sequence>QNYKSKTHLLPRPSETVNSTLAIATLNVQCMKTKLNVLSLFIEDLDPNVLCVTEHWLRECECELYNRLCNLTLASVYCRQACKHGGSAVYVHSSVNYKEINVLQFCEELTLESAAVELF</sequence>
<protein>
    <submittedName>
        <fullName evidence="1">Uncharacterized protein</fullName>
    </submittedName>
</protein>
<dbReference type="InterPro" id="IPR036691">
    <property type="entry name" value="Endo/exonu/phosph_ase_sf"/>
</dbReference>
<dbReference type="AlphaFoldDB" id="A0A1B6JSE1"/>
<proteinExistence type="predicted"/>